<organism evidence="1 2">
    <name type="scientific">Arctium lappa</name>
    <name type="common">Greater burdock</name>
    <name type="synonym">Lappa major</name>
    <dbReference type="NCBI Taxonomy" id="4217"/>
    <lineage>
        <taxon>Eukaryota</taxon>
        <taxon>Viridiplantae</taxon>
        <taxon>Streptophyta</taxon>
        <taxon>Embryophyta</taxon>
        <taxon>Tracheophyta</taxon>
        <taxon>Spermatophyta</taxon>
        <taxon>Magnoliopsida</taxon>
        <taxon>eudicotyledons</taxon>
        <taxon>Gunneridae</taxon>
        <taxon>Pentapetalae</taxon>
        <taxon>asterids</taxon>
        <taxon>campanulids</taxon>
        <taxon>Asterales</taxon>
        <taxon>Asteraceae</taxon>
        <taxon>Carduoideae</taxon>
        <taxon>Cardueae</taxon>
        <taxon>Arctiinae</taxon>
        <taxon>Arctium</taxon>
    </lineage>
</organism>
<keyword evidence="2" id="KW-1185">Reference proteome</keyword>
<proteinExistence type="predicted"/>
<sequence length="66" mass="7213">MTEWPSRRSWRAAANPAAPTSMTTTSQAVTVGIGTDRSIGKTKNEVFNIIEVESQESEGLIPFVME</sequence>
<gene>
    <name evidence="1" type="ORF">L6452_14615</name>
</gene>
<name>A0ACB9CLF8_ARCLA</name>
<reference evidence="1 2" key="2">
    <citation type="journal article" date="2022" name="Mol. Ecol. Resour.">
        <title>The genomes of chicory, endive, great burdock and yacon provide insights into Asteraceae paleo-polyploidization history and plant inulin production.</title>
        <authorList>
            <person name="Fan W."/>
            <person name="Wang S."/>
            <person name="Wang H."/>
            <person name="Wang A."/>
            <person name="Jiang F."/>
            <person name="Liu H."/>
            <person name="Zhao H."/>
            <person name="Xu D."/>
            <person name="Zhang Y."/>
        </authorList>
    </citation>
    <scope>NUCLEOTIDE SEQUENCE [LARGE SCALE GENOMIC DNA]</scope>
    <source>
        <strain evidence="2">cv. Niubang</strain>
    </source>
</reference>
<protein>
    <submittedName>
        <fullName evidence="1">Uncharacterized protein</fullName>
    </submittedName>
</protein>
<dbReference type="Proteomes" id="UP001055879">
    <property type="component" value="Linkage Group LG04"/>
</dbReference>
<reference evidence="2" key="1">
    <citation type="journal article" date="2022" name="Mol. Ecol. Resour.">
        <title>The genomes of chicory, endive, great burdock and yacon provide insights into Asteraceae palaeo-polyploidization history and plant inulin production.</title>
        <authorList>
            <person name="Fan W."/>
            <person name="Wang S."/>
            <person name="Wang H."/>
            <person name="Wang A."/>
            <person name="Jiang F."/>
            <person name="Liu H."/>
            <person name="Zhao H."/>
            <person name="Xu D."/>
            <person name="Zhang Y."/>
        </authorList>
    </citation>
    <scope>NUCLEOTIDE SEQUENCE [LARGE SCALE GENOMIC DNA]</scope>
    <source>
        <strain evidence="2">cv. Niubang</strain>
    </source>
</reference>
<accession>A0ACB9CLF8</accession>
<dbReference type="EMBL" id="CM042050">
    <property type="protein sequence ID" value="KAI3735127.1"/>
    <property type="molecule type" value="Genomic_DNA"/>
</dbReference>
<comment type="caution">
    <text evidence="1">The sequence shown here is derived from an EMBL/GenBank/DDBJ whole genome shotgun (WGS) entry which is preliminary data.</text>
</comment>
<evidence type="ECO:0000313" key="2">
    <source>
        <dbReference type="Proteomes" id="UP001055879"/>
    </source>
</evidence>
<evidence type="ECO:0000313" key="1">
    <source>
        <dbReference type="EMBL" id="KAI3735127.1"/>
    </source>
</evidence>